<sequence length="106" mass="11899">MFIAMNRFTVAKENEEAFEALWLGRDSHLKTMDGFVEFHMLKGPEAQDGTRLYASHTVWSSEDTFRAWTRSDAFRAAHKDAGSTATLHQGAPTFEGFSVIQEIAAD</sequence>
<gene>
    <name evidence="2" type="ORF">So717_36810</name>
</gene>
<accession>A0A640VU59</accession>
<keyword evidence="3" id="KW-1185">Reference proteome</keyword>
<dbReference type="OrthoDB" id="9798115at2"/>
<dbReference type="EMBL" id="BLIV01000008">
    <property type="protein sequence ID" value="GFE51928.1"/>
    <property type="molecule type" value="Genomic_DNA"/>
</dbReference>
<evidence type="ECO:0000313" key="2">
    <source>
        <dbReference type="EMBL" id="GFE51928.1"/>
    </source>
</evidence>
<protein>
    <submittedName>
        <fullName evidence="2">Antibiotic biosynthesis monooxygenase</fullName>
    </submittedName>
</protein>
<dbReference type="Gene3D" id="3.30.70.100">
    <property type="match status" value="1"/>
</dbReference>
<dbReference type="PANTHER" id="PTHR34474">
    <property type="entry name" value="SIGNAL TRANSDUCTION PROTEIN TRAP"/>
    <property type="match status" value="1"/>
</dbReference>
<dbReference type="InterPro" id="IPR007138">
    <property type="entry name" value="ABM_dom"/>
</dbReference>
<comment type="caution">
    <text evidence="2">The sequence shown here is derived from an EMBL/GenBank/DDBJ whole genome shotgun (WGS) entry which is preliminary data.</text>
</comment>
<evidence type="ECO:0000313" key="3">
    <source>
        <dbReference type="Proteomes" id="UP000436522"/>
    </source>
</evidence>
<dbReference type="InterPro" id="IPR050404">
    <property type="entry name" value="Heme-degrading_MO"/>
</dbReference>
<dbReference type="Pfam" id="PF03992">
    <property type="entry name" value="ABM"/>
    <property type="match status" value="1"/>
</dbReference>
<organism evidence="2 3">
    <name type="scientific">Roseobacter cerasinus</name>
    <dbReference type="NCBI Taxonomy" id="2602289"/>
    <lineage>
        <taxon>Bacteria</taxon>
        <taxon>Pseudomonadati</taxon>
        <taxon>Pseudomonadota</taxon>
        <taxon>Alphaproteobacteria</taxon>
        <taxon>Rhodobacterales</taxon>
        <taxon>Roseobacteraceae</taxon>
        <taxon>Roseobacter</taxon>
    </lineage>
</organism>
<dbReference type="AlphaFoldDB" id="A0A640VU59"/>
<proteinExistence type="predicted"/>
<dbReference type="PANTHER" id="PTHR34474:SF2">
    <property type="entry name" value="SIGNAL TRANSDUCTION PROTEIN TRAP"/>
    <property type="match status" value="1"/>
</dbReference>
<dbReference type="SUPFAM" id="SSF54909">
    <property type="entry name" value="Dimeric alpha+beta barrel"/>
    <property type="match status" value="1"/>
</dbReference>
<keyword evidence="2" id="KW-0503">Monooxygenase</keyword>
<reference evidence="2 3" key="1">
    <citation type="submission" date="2019-12" db="EMBL/GenBank/DDBJ databases">
        <title>Roseobacter cerasinus sp. nov., isolated from seawater around aquaculture.</title>
        <authorList>
            <person name="Muramatsu S."/>
            <person name="Takabe Y."/>
            <person name="Mori K."/>
            <person name="Takaichi S."/>
            <person name="Hanada S."/>
        </authorList>
    </citation>
    <scope>NUCLEOTIDE SEQUENCE [LARGE SCALE GENOMIC DNA]</scope>
    <source>
        <strain evidence="2 3">AI77</strain>
    </source>
</reference>
<dbReference type="GO" id="GO:0004497">
    <property type="term" value="F:monooxygenase activity"/>
    <property type="evidence" value="ECO:0007669"/>
    <property type="project" value="UniProtKB-KW"/>
</dbReference>
<keyword evidence="2" id="KW-0560">Oxidoreductase</keyword>
<evidence type="ECO:0000259" key="1">
    <source>
        <dbReference type="PROSITE" id="PS51725"/>
    </source>
</evidence>
<dbReference type="RefSeq" id="WP_159980126.1">
    <property type="nucleotide sequence ID" value="NZ_BLIV01000008.1"/>
</dbReference>
<name>A0A640VU59_9RHOB</name>
<dbReference type="InterPro" id="IPR011008">
    <property type="entry name" value="Dimeric_a/b-barrel"/>
</dbReference>
<dbReference type="Proteomes" id="UP000436522">
    <property type="component" value="Unassembled WGS sequence"/>
</dbReference>
<dbReference type="PROSITE" id="PS51725">
    <property type="entry name" value="ABM"/>
    <property type="match status" value="1"/>
</dbReference>
<feature type="domain" description="ABM" evidence="1">
    <location>
        <begin position="2"/>
        <end position="94"/>
    </location>
</feature>